<reference evidence="3 4" key="1">
    <citation type="submission" date="2016-02" db="EMBL/GenBank/DDBJ databases">
        <title>Draft Genome for Tepidibacillus decaturensis nov. sp. Strain Z9, an Anaerobic, Moderately Thermophilic and Heterotrophic Bacterium from Deep Subsurface of the Illinois Basin, USA.</title>
        <authorList>
            <person name="Dong Y."/>
            <person name="Chang J.Y."/>
            <person name="Sanford R."/>
            <person name="Fouke B.W."/>
        </authorList>
    </citation>
    <scope>NUCLEOTIDE SEQUENCE [LARGE SCALE GENOMIC DNA]</scope>
    <source>
        <strain evidence="3 4">Z9</strain>
    </source>
</reference>
<gene>
    <name evidence="3" type="ORF">U473_13715</name>
</gene>
<dbReference type="Proteomes" id="UP000070352">
    <property type="component" value="Unassembled WGS sequence"/>
</dbReference>
<name>A0A135L0U7_9BACI</name>
<dbReference type="InterPro" id="IPR013767">
    <property type="entry name" value="PAS_fold"/>
</dbReference>
<keyword evidence="4" id="KW-1185">Reference proteome</keyword>
<dbReference type="AlphaFoldDB" id="A0A135L0U7"/>
<dbReference type="Pfam" id="PF00989">
    <property type="entry name" value="PAS"/>
    <property type="match status" value="1"/>
</dbReference>
<evidence type="ECO:0000313" key="4">
    <source>
        <dbReference type="Proteomes" id="UP000070352"/>
    </source>
</evidence>
<feature type="domain" description="PAS fold" evidence="1">
    <location>
        <begin position="10"/>
        <end position="72"/>
    </location>
</feature>
<dbReference type="InterPro" id="IPR035965">
    <property type="entry name" value="PAS-like_dom_sf"/>
</dbReference>
<proteinExistence type="predicted"/>
<accession>A0A135L0U7</accession>
<evidence type="ECO:0000259" key="1">
    <source>
        <dbReference type="Pfam" id="PF00989"/>
    </source>
</evidence>
<dbReference type="EMBL" id="LSKU01000002">
    <property type="protein sequence ID" value="KXG42533.1"/>
    <property type="molecule type" value="Genomic_DNA"/>
</dbReference>
<dbReference type="InterPro" id="IPR025668">
    <property type="entry name" value="Tnp_DDE_dom"/>
</dbReference>
<dbReference type="GO" id="GO:0006355">
    <property type="term" value="P:regulation of DNA-templated transcription"/>
    <property type="evidence" value="ECO:0007669"/>
    <property type="project" value="InterPro"/>
</dbReference>
<evidence type="ECO:0008006" key="5">
    <source>
        <dbReference type="Google" id="ProtNLM"/>
    </source>
</evidence>
<organism evidence="3 4">
    <name type="scientific">Tepidibacillus decaturensis</name>
    <dbReference type="NCBI Taxonomy" id="1413211"/>
    <lineage>
        <taxon>Bacteria</taxon>
        <taxon>Bacillati</taxon>
        <taxon>Bacillota</taxon>
        <taxon>Bacilli</taxon>
        <taxon>Bacillales</taxon>
        <taxon>Bacillaceae</taxon>
        <taxon>Tepidibacillus</taxon>
    </lineage>
</organism>
<dbReference type="Gene3D" id="3.30.450.20">
    <property type="entry name" value="PAS domain"/>
    <property type="match status" value="1"/>
</dbReference>
<protein>
    <recommendedName>
        <fullName evidence="5">PAS domain-containing protein</fullName>
    </recommendedName>
</protein>
<sequence length="132" mass="15591">MLASIHQDYILNSTTKGICICDWNGRVLVMNDVFYEMFKISEKKIKGSKLYLSPHIPSSSRFEVYRMFREIQMAKIKRKYEKGQGFERGFGFTKVYYDSTIEPVFGQIKYNHGFDRFMLRGLSKTTVEWSLI</sequence>
<comment type="caution">
    <text evidence="3">The sequence shown here is derived from an EMBL/GenBank/DDBJ whole genome shotgun (WGS) entry which is preliminary data.</text>
</comment>
<evidence type="ECO:0000313" key="3">
    <source>
        <dbReference type="EMBL" id="KXG42533.1"/>
    </source>
</evidence>
<evidence type="ECO:0000259" key="2">
    <source>
        <dbReference type="Pfam" id="PF13751"/>
    </source>
</evidence>
<feature type="domain" description="Transposase DDE" evidence="2">
    <location>
        <begin position="99"/>
        <end position="131"/>
    </location>
</feature>
<dbReference type="Pfam" id="PF13751">
    <property type="entry name" value="DDE_Tnp_1_6"/>
    <property type="match status" value="1"/>
</dbReference>
<dbReference type="SUPFAM" id="SSF55785">
    <property type="entry name" value="PYP-like sensor domain (PAS domain)"/>
    <property type="match status" value="1"/>
</dbReference>